<reference evidence="2 3" key="1">
    <citation type="submission" date="2023-05" db="EMBL/GenBank/DDBJ databases">
        <title>B98-5 Cell Line De Novo Hybrid Assembly: An Optical Mapping Approach.</title>
        <authorList>
            <person name="Kananen K."/>
            <person name="Auerbach J.A."/>
            <person name="Kautto E."/>
            <person name="Blachly J.S."/>
        </authorList>
    </citation>
    <scope>NUCLEOTIDE SEQUENCE [LARGE SCALE GENOMIC DNA]</scope>
    <source>
        <strain evidence="2">B95-8</strain>
        <tissue evidence="2">Cell line</tissue>
    </source>
</reference>
<feature type="non-terminal residue" evidence="2">
    <location>
        <position position="52"/>
    </location>
</feature>
<comment type="caution">
    <text evidence="2">The sequence shown here is derived from an EMBL/GenBank/DDBJ whole genome shotgun (WGS) entry which is preliminary data.</text>
</comment>
<dbReference type="EMBL" id="JASSZA010000014">
    <property type="protein sequence ID" value="KAK2094027.1"/>
    <property type="molecule type" value="Genomic_DNA"/>
</dbReference>
<name>A0ABQ9UCM2_SAGOE</name>
<sequence>DALGGGLGSARRLLPIGRSSGPGAALGEGTDAGGGEGAGSAEHLPPKGAQPM</sequence>
<gene>
    <name evidence="2" type="ORF">P7K49_027765</name>
</gene>
<proteinExistence type="predicted"/>
<organism evidence="2 3">
    <name type="scientific">Saguinus oedipus</name>
    <name type="common">Cotton-top tamarin</name>
    <name type="synonym">Oedipomidas oedipus</name>
    <dbReference type="NCBI Taxonomy" id="9490"/>
    <lineage>
        <taxon>Eukaryota</taxon>
        <taxon>Metazoa</taxon>
        <taxon>Chordata</taxon>
        <taxon>Craniata</taxon>
        <taxon>Vertebrata</taxon>
        <taxon>Euteleostomi</taxon>
        <taxon>Mammalia</taxon>
        <taxon>Eutheria</taxon>
        <taxon>Euarchontoglires</taxon>
        <taxon>Primates</taxon>
        <taxon>Haplorrhini</taxon>
        <taxon>Platyrrhini</taxon>
        <taxon>Cebidae</taxon>
        <taxon>Callitrichinae</taxon>
        <taxon>Saguinus</taxon>
    </lineage>
</organism>
<feature type="compositionally biased region" description="Gly residues" evidence="1">
    <location>
        <begin position="24"/>
        <end position="38"/>
    </location>
</feature>
<evidence type="ECO:0000313" key="2">
    <source>
        <dbReference type="EMBL" id="KAK2094027.1"/>
    </source>
</evidence>
<dbReference type="Proteomes" id="UP001266305">
    <property type="component" value="Unassembled WGS sequence"/>
</dbReference>
<protein>
    <submittedName>
        <fullName evidence="2">Uncharacterized protein</fullName>
    </submittedName>
</protein>
<evidence type="ECO:0000256" key="1">
    <source>
        <dbReference type="SAM" id="MobiDB-lite"/>
    </source>
</evidence>
<accession>A0ABQ9UCM2</accession>
<evidence type="ECO:0000313" key="3">
    <source>
        <dbReference type="Proteomes" id="UP001266305"/>
    </source>
</evidence>
<feature type="region of interest" description="Disordered" evidence="1">
    <location>
        <begin position="1"/>
        <end position="52"/>
    </location>
</feature>
<feature type="non-terminal residue" evidence="2">
    <location>
        <position position="1"/>
    </location>
</feature>
<keyword evidence="3" id="KW-1185">Reference proteome</keyword>